<dbReference type="InterPro" id="IPR027417">
    <property type="entry name" value="P-loop_NTPase"/>
</dbReference>
<comment type="caution">
    <text evidence="6">The sequence shown here is derived from an EMBL/GenBank/DDBJ whole genome shotgun (WGS) entry which is preliminary data.</text>
</comment>
<dbReference type="Gene3D" id="3.40.50.300">
    <property type="entry name" value="P-loop containing nucleotide triphosphate hydrolases"/>
    <property type="match status" value="1"/>
</dbReference>
<organism evidence="6 7">
    <name type="scientific">Durusdinium trenchii</name>
    <dbReference type="NCBI Taxonomy" id="1381693"/>
    <lineage>
        <taxon>Eukaryota</taxon>
        <taxon>Sar</taxon>
        <taxon>Alveolata</taxon>
        <taxon>Dinophyceae</taxon>
        <taxon>Suessiales</taxon>
        <taxon>Symbiodiniaceae</taxon>
        <taxon>Durusdinium</taxon>
    </lineage>
</organism>
<sequence length="383" mass="41199">MFPQLLRGAKGLRGLRLGVAVGASSAAGFAFWQQRKVQQPVARCETDATTLGAALVGGLGAGALGGYVFGKKQGEAAAEKYEKYWPRKIMMLFGAPGAGKGTQGPKIVDALDIPQLSTGDMLREAVAAGTEVGKKAKAVMASGGLVSDEIVIGIIADRIKEPDCKSGFILDGFPRTLAQAKALDTMLATNGEAVSLIVEFSVDPAVLEERICGRWMHKASGRSYHVKFTPPKSMKLGADGKPLPDTMKDDITGEPLYQRSDDTAEALKTRLDAYKSQTLPILEHYKDKGIVKKAQKCMSLLQNVYDLSSRTGLQKGQNSNIMTEAQLEAQWQSSLSINGKAESLDEELWFGILGFTVRKQAVYLVYCIPFPSDGCHPLQGKPV</sequence>
<dbReference type="NCBIfam" id="NF001381">
    <property type="entry name" value="PRK00279.1-3"/>
    <property type="match status" value="1"/>
</dbReference>
<gene>
    <name evidence="6" type="ORF">CCMP2556_LOCUS30241</name>
</gene>
<keyword evidence="2" id="KW-0547">Nucleotide-binding</keyword>
<evidence type="ECO:0000313" key="6">
    <source>
        <dbReference type="EMBL" id="CAK9061499.1"/>
    </source>
</evidence>
<dbReference type="CDD" id="cd01428">
    <property type="entry name" value="ADK"/>
    <property type="match status" value="1"/>
</dbReference>
<keyword evidence="3 4" id="KW-0418">Kinase</keyword>
<dbReference type="Pfam" id="PF05191">
    <property type="entry name" value="ADK_lid"/>
    <property type="match status" value="1"/>
</dbReference>
<feature type="domain" description="Adenylate kinase active site lid" evidence="5">
    <location>
        <begin position="214"/>
        <end position="261"/>
    </location>
</feature>
<accession>A0ABP0ND59</accession>
<dbReference type="PROSITE" id="PS00113">
    <property type="entry name" value="ADENYLATE_KINASE"/>
    <property type="match status" value="1"/>
</dbReference>
<name>A0ABP0ND59_9DINO</name>
<dbReference type="EMBL" id="CAXAMN010021618">
    <property type="protein sequence ID" value="CAK9061499.1"/>
    <property type="molecule type" value="Genomic_DNA"/>
</dbReference>
<evidence type="ECO:0000256" key="1">
    <source>
        <dbReference type="ARBA" id="ARBA00022679"/>
    </source>
</evidence>
<dbReference type="NCBIfam" id="TIGR01351">
    <property type="entry name" value="adk"/>
    <property type="match status" value="1"/>
</dbReference>
<reference evidence="6 7" key="1">
    <citation type="submission" date="2024-02" db="EMBL/GenBank/DDBJ databases">
        <authorList>
            <person name="Chen Y."/>
            <person name="Shah S."/>
            <person name="Dougan E. K."/>
            <person name="Thang M."/>
            <person name="Chan C."/>
        </authorList>
    </citation>
    <scope>NUCLEOTIDE SEQUENCE [LARGE SCALE GENOMIC DNA]</scope>
</reference>
<keyword evidence="7" id="KW-1185">Reference proteome</keyword>
<evidence type="ECO:0000259" key="5">
    <source>
        <dbReference type="Pfam" id="PF05191"/>
    </source>
</evidence>
<dbReference type="InterPro" id="IPR007862">
    <property type="entry name" value="Adenylate_kinase_lid-dom"/>
</dbReference>
<evidence type="ECO:0000256" key="3">
    <source>
        <dbReference type="ARBA" id="ARBA00022777"/>
    </source>
</evidence>
<dbReference type="SUPFAM" id="SSF52540">
    <property type="entry name" value="P-loop containing nucleoside triphosphate hydrolases"/>
    <property type="match status" value="1"/>
</dbReference>
<evidence type="ECO:0000313" key="7">
    <source>
        <dbReference type="Proteomes" id="UP001642484"/>
    </source>
</evidence>
<dbReference type="Proteomes" id="UP001642484">
    <property type="component" value="Unassembled WGS sequence"/>
</dbReference>
<dbReference type="Pfam" id="PF00406">
    <property type="entry name" value="ADK"/>
    <property type="match status" value="1"/>
</dbReference>
<comment type="similarity">
    <text evidence="4">Belongs to the adenylate kinase family.</text>
</comment>
<keyword evidence="1 4" id="KW-0808">Transferase</keyword>
<dbReference type="HAMAP" id="MF_00235">
    <property type="entry name" value="Adenylate_kinase_Adk"/>
    <property type="match status" value="1"/>
</dbReference>
<evidence type="ECO:0000256" key="2">
    <source>
        <dbReference type="ARBA" id="ARBA00022741"/>
    </source>
</evidence>
<dbReference type="InterPro" id="IPR033690">
    <property type="entry name" value="Adenylat_kinase_CS"/>
</dbReference>
<protein>
    <recommendedName>
        <fullName evidence="5">Adenylate kinase active site lid domain-containing protein</fullName>
    </recommendedName>
</protein>
<dbReference type="PANTHER" id="PTHR23359">
    <property type="entry name" value="NUCLEOTIDE KINASE"/>
    <property type="match status" value="1"/>
</dbReference>
<dbReference type="InterPro" id="IPR000850">
    <property type="entry name" value="Adenylat/UMP-CMP_kin"/>
</dbReference>
<evidence type="ECO:0000256" key="4">
    <source>
        <dbReference type="RuleBase" id="RU003330"/>
    </source>
</evidence>
<dbReference type="InterPro" id="IPR006259">
    <property type="entry name" value="Adenyl_kin_sub"/>
</dbReference>
<dbReference type="PRINTS" id="PR00094">
    <property type="entry name" value="ADENYLTKNASE"/>
</dbReference>
<proteinExistence type="inferred from homology"/>